<dbReference type="InterPro" id="IPR036188">
    <property type="entry name" value="FAD/NAD-bd_sf"/>
</dbReference>
<evidence type="ECO:0000259" key="1">
    <source>
        <dbReference type="Pfam" id="PF01266"/>
    </source>
</evidence>
<reference evidence="2" key="1">
    <citation type="journal article" date="2014" name="Front. Microbiol.">
        <title>High frequency of phylogenetically diverse reductive dehalogenase-homologous genes in deep subseafloor sedimentary metagenomes.</title>
        <authorList>
            <person name="Kawai M."/>
            <person name="Futagami T."/>
            <person name="Toyoda A."/>
            <person name="Takaki Y."/>
            <person name="Nishi S."/>
            <person name="Hori S."/>
            <person name="Arai W."/>
            <person name="Tsubouchi T."/>
            <person name="Morono Y."/>
            <person name="Uchiyama I."/>
            <person name="Ito T."/>
            <person name="Fujiyama A."/>
            <person name="Inagaki F."/>
            <person name="Takami H."/>
        </authorList>
    </citation>
    <scope>NUCLEOTIDE SEQUENCE</scope>
    <source>
        <strain evidence="2">Expedition CK06-06</strain>
    </source>
</reference>
<organism evidence="2">
    <name type="scientific">marine sediment metagenome</name>
    <dbReference type="NCBI Taxonomy" id="412755"/>
    <lineage>
        <taxon>unclassified sequences</taxon>
        <taxon>metagenomes</taxon>
        <taxon>ecological metagenomes</taxon>
    </lineage>
</organism>
<protein>
    <recommendedName>
        <fullName evidence="1">FAD dependent oxidoreductase domain-containing protein</fullName>
    </recommendedName>
</protein>
<dbReference type="EMBL" id="BARS01008571">
    <property type="protein sequence ID" value="GAF80735.1"/>
    <property type="molecule type" value="Genomic_DNA"/>
</dbReference>
<sequence length="61" mass="6549">MYRDILVIGAGAIGLSSALHLKRLNPEKSVLVVDSLDGPRNSGSIHCATCSIIRDPEPDNY</sequence>
<dbReference type="SUPFAM" id="SSF51905">
    <property type="entry name" value="FAD/NAD(P)-binding domain"/>
    <property type="match status" value="1"/>
</dbReference>
<proteinExistence type="predicted"/>
<dbReference type="AlphaFoldDB" id="X0TX79"/>
<feature type="domain" description="FAD dependent oxidoreductase" evidence="1">
    <location>
        <begin position="4"/>
        <end position="40"/>
    </location>
</feature>
<comment type="caution">
    <text evidence="2">The sequence shown here is derived from an EMBL/GenBank/DDBJ whole genome shotgun (WGS) entry which is preliminary data.</text>
</comment>
<accession>X0TX79</accession>
<gene>
    <name evidence="2" type="ORF">S01H1_16315</name>
</gene>
<dbReference type="Pfam" id="PF01266">
    <property type="entry name" value="DAO"/>
    <property type="match status" value="1"/>
</dbReference>
<dbReference type="InterPro" id="IPR006076">
    <property type="entry name" value="FAD-dep_OxRdtase"/>
</dbReference>
<name>X0TX79_9ZZZZ</name>
<evidence type="ECO:0000313" key="2">
    <source>
        <dbReference type="EMBL" id="GAF80735.1"/>
    </source>
</evidence>
<dbReference type="Gene3D" id="3.50.50.60">
    <property type="entry name" value="FAD/NAD(P)-binding domain"/>
    <property type="match status" value="1"/>
</dbReference>